<dbReference type="HOGENOM" id="CLU_3118103_0_0_10"/>
<gene>
    <name evidence="1" type="ordered locus">Fleli_2701</name>
</gene>
<dbReference type="KEGG" id="fli:Fleli_2701"/>
<reference evidence="2" key="1">
    <citation type="submission" date="2012-06" db="EMBL/GenBank/DDBJ databases">
        <title>The complete genome of Flexibacter litoralis DSM 6794.</title>
        <authorList>
            <person name="Lucas S."/>
            <person name="Copeland A."/>
            <person name="Lapidus A."/>
            <person name="Glavina del Rio T."/>
            <person name="Dalin E."/>
            <person name="Tice H."/>
            <person name="Bruce D."/>
            <person name="Goodwin L."/>
            <person name="Pitluck S."/>
            <person name="Peters L."/>
            <person name="Ovchinnikova G."/>
            <person name="Lu M."/>
            <person name="Kyrpides N."/>
            <person name="Mavromatis K."/>
            <person name="Ivanova N."/>
            <person name="Brettin T."/>
            <person name="Detter J.C."/>
            <person name="Han C."/>
            <person name="Larimer F."/>
            <person name="Land M."/>
            <person name="Hauser L."/>
            <person name="Markowitz V."/>
            <person name="Cheng J.-F."/>
            <person name="Hugenholtz P."/>
            <person name="Woyke T."/>
            <person name="Wu D."/>
            <person name="Spring S."/>
            <person name="Lang E."/>
            <person name="Kopitz M."/>
            <person name="Brambilla E."/>
            <person name="Klenk H.-P."/>
            <person name="Eisen J.A."/>
        </authorList>
    </citation>
    <scope>NUCLEOTIDE SEQUENCE [LARGE SCALE GENOMIC DNA]</scope>
    <source>
        <strain evidence="2">ATCC 23117 / DSM 6794 / NBRC 15988 / NCIMB 1366 / Sio-4</strain>
    </source>
</reference>
<keyword evidence="2" id="KW-1185">Reference proteome</keyword>
<accession>I4AM72</accession>
<dbReference type="EMBL" id="CP003345">
    <property type="protein sequence ID" value="AFM05057.1"/>
    <property type="molecule type" value="Genomic_DNA"/>
</dbReference>
<protein>
    <submittedName>
        <fullName evidence="1">Uncharacterized protein</fullName>
    </submittedName>
</protein>
<proteinExistence type="predicted"/>
<dbReference type="Proteomes" id="UP000006054">
    <property type="component" value="Chromosome"/>
</dbReference>
<evidence type="ECO:0000313" key="1">
    <source>
        <dbReference type="EMBL" id="AFM05057.1"/>
    </source>
</evidence>
<name>I4AM72_BERLS</name>
<sequence length="50" mass="6202">MLIIISMFLVDRDYFINLLVDIINKYDIHIELFMSEKELEKRKQKRNKPF</sequence>
<dbReference type="AlphaFoldDB" id="I4AM72"/>
<organism evidence="1 2">
    <name type="scientific">Bernardetia litoralis (strain ATCC 23117 / DSM 6794 / NBRC 15988 / NCIMB 1366 / Fx l1 / Sio-4)</name>
    <name type="common">Flexibacter litoralis</name>
    <dbReference type="NCBI Taxonomy" id="880071"/>
    <lineage>
        <taxon>Bacteria</taxon>
        <taxon>Pseudomonadati</taxon>
        <taxon>Bacteroidota</taxon>
        <taxon>Cytophagia</taxon>
        <taxon>Cytophagales</taxon>
        <taxon>Bernardetiaceae</taxon>
        <taxon>Bernardetia</taxon>
    </lineage>
</organism>
<evidence type="ECO:0000313" key="2">
    <source>
        <dbReference type="Proteomes" id="UP000006054"/>
    </source>
</evidence>